<evidence type="ECO:0000313" key="2">
    <source>
        <dbReference type="Proteomes" id="UP001569963"/>
    </source>
</evidence>
<gene>
    <name evidence="1" type="ORF">SM611_12665</name>
</gene>
<evidence type="ECO:0000313" key="1">
    <source>
        <dbReference type="EMBL" id="MFA1539782.1"/>
    </source>
</evidence>
<dbReference type="Proteomes" id="UP001569963">
    <property type="component" value="Unassembled WGS sequence"/>
</dbReference>
<keyword evidence="2" id="KW-1185">Reference proteome</keyword>
<sequence>MRVYLPSTLTLLAGVHAAREIGPAPLAAHAVTPALREWYAGGDLEELEYAALSAAARASLRLLAADPSAPRRRVVLAAEVPDAAVAWAPGDTGPAVRGGTTPHARSAFGGGNGDRALVELSAAVPWKKIASGHVDDPDAVPDVTAAALALAAADAGDDDARFTVDGAEGHELLWYATQELPHLLD</sequence>
<dbReference type="Pfam" id="PF21853">
    <property type="entry name" value="DUF6912"/>
    <property type="match status" value="1"/>
</dbReference>
<dbReference type="InterPro" id="IPR054206">
    <property type="entry name" value="DUF6912"/>
</dbReference>
<name>A0ABV4Q9F0_9ACTN</name>
<reference evidence="1 2" key="1">
    <citation type="submission" date="2023-11" db="EMBL/GenBank/DDBJ databases">
        <title>Actinomadura monticuli sp. nov., isolated from volcanic ash.</title>
        <authorList>
            <person name="Lee S.D."/>
            <person name="Yang H."/>
            <person name="Kim I.S."/>
        </authorList>
    </citation>
    <scope>NUCLEOTIDE SEQUENCE [LARGE SCALE GENOMIC DNA]</scope>
    <source>
        <strain evidence="1 2">DLS-62</strain>
    </source>
</reference>
<accession>A0ABV4Q9F0</accession>
<comment type="caution">
    <text evidence="1">The sequence shown here is derived from an EMBL/GenBank/DDBJ whole genome shotgun (WGS) entry which is preliminary data.</text>
</comment>
<dbReference type="EMBL" id="JAXCEI010000005">
    <property type="protein sequence ID" value="MFA1539782.1"/>
    <property type="molecule type" value="Genomic_DNA"/>
</dbReference>
<proteinExistence type="predicted"/>
<dbReference type="RefSeq" id="WP_371949692.1">
    <property type="nucleotide sequence ID" value="NZ_JAXCEI010000005.1"/>
</dbReference>
<organism evidence="1 2">
    <name type="scientific">Actinomadura monticuli</name>
    <dbReference type="NCBI Taxonomy" id="3097367"/>
    <lineage>
        <taxon>Bacteria</taxon>
        <taxon>Bacillati</taxon>
        <taxon>Actinomycetota</taxon>
        <taxon>Actinomycetes</taxon>
        <taxon>Streptosporangiales</taxon>
        <taxon>Thermomonosporaceae</taxon>
        <taxon>Actinomadura</taxon>
    </lineage>
</organism>
<protein>
    <submittedName>
        <fullName evidence="1">Uncharacterized protein</fullName>
    </submittedName>
</protein>